<sequence length="1025" mass="106642">MADILASVSVVLGAEVSAFKAAMADAKRELKGLREAGLAMQDIGGNLTRAVSVPLALLATGAVAASAKLESLKNGLQAIARQELGKQGITGLTGIQQAATQTGERIQLLQQIAKQPGLGFETAEQADIRLRAVGISAEQSAKSIKAFANAIATTGGGKVEFGTVTTQLSQLGAKGKVLAQDLRPIIEAAPAVAAALQTLYGTVDSEEISKSLTKQGQSSKDFIRILTDELAKLPQVTGGLKAVYENDLDALLVASAKVGDGIAKAFNLQAVGERLGDQITAIGDDFANLSAPTQAAIVTFAGLAAATGPVLVGLGAIGAGLPAVKAGLVAVESGARLLSTGFVSLLNPTTLVIAGVAALAAGAYYLATANQRLLDTYREQTAATQKLTTEVSPLLDRYDELRAKTTLTSKEQDELRAIVEKVTSVMPAAGQGIDSYGNYIGLATDKARDFIKGNQALEKAIALQSLPAQRQKLLELSDAYDRLLRERDQLNRGSFNGVKVEDLGAQFLVDFRQELATTATELEKQKRLVSELGTAAGITATQYDALGATFPTLAANLAKLGNAFPIPNFAGNAVDITAQVGLLKGLHEQLKQLKEDQQNAGTEKQALSFNPQIKSLQEYIARLEGADKANKKVTDAIKKLREELARLTALDNILGNTPSEVEVLERRVNTLTSGLKNLVDAGVSTSSKAFRGFAADLVNTSQALDKLRAAGGDLNLKPVEVKSLIPRTIGDTLPQDVARLLGDYAKQVKPFELPIAAKLNMQAITEAQRPVQLLSSELLRLGDIQVQPKFDGLVSKGLYNELLTLGAGFRQVQANADLFGGSFDAAGARANILQGTIQNLISQGFSPQSQALQDLSKQLRTYSIESENAQILTSSLKDGAATLGNALGDAIGKVAFAGAGVDTLFASIFAGIIDALADFAEKKGRLLIAIGIADLATPGLQAVGAAELAGGIGLLAAAGVARAGAAAISASAGSGSGAGGTTPTASNYGQKSSTQTVKVVGEFQLRDTTLVAALRQAEYRSEVSD</sequence>
<dbReference type="RefSeq" id="WP_144844305.1">
    <property type="nucleotide sequence ID" value="NZ_VMRJ01000001.1"/>
</dbReference>
<proteinExistence type="predicted"/>
<keyword evidence="3" id="KW-1133">Transmembrane helix</keyword>
<feature type="transmembrane region" description="Helical" evidence="3">
    <location>
        <begin position="297"/>
        <end position="324"/>
    </location>
</feature>
<dbReference type="EMBL" id="VMRJ01000001">
    <property type="protein sequence ID" value="TVT43121.1"/>
    <property type="molecule type" value="Genomic_DNA"/>
</dbReference>
<feature type="domain" description="Tape measure protein N-terminal" evidence="4">
    <location>
        <begin position="95"/>
        <end position="232"/>
    </location>
</feature>
<dbReference type="Proteomes" id="UP000317624">
    <property type="component" value="Unassembled WGS sequence"/>
</dbReference>
<dbReference type="OrthoDB" id="887349at2"/>
<accession>A0A558C2R7</accession>
<dbReference type="InterPro" id="IPR013491">
    <property type="entry name" value="Tape_meas_N"/>
</dbReference>
<evidence type="ECO:0000313" key="6">
    <source>
        <dbReference type="Proteomes" id="UP000317624"/>
    </source>
</evidence>
<keyword evidence="3" id="KW-0812">Transmembrane</keyword>
<reference evidence="5 6" key="1">
    <citation type="submission" date="2019-07" db="EMBL/GenBank/DDBJ databases">
        <title>Hymenobacter sp. straun FUR1 Genome sequencing and assembly.</title>
        <authorList>
            <person name="Chhetri G."/>
        </authorList>
    </citation>
    <scope>NUCLEOTIDE SEQUENCE [LARGE SCALE GENOMIC DNA]</scope>
    <source>
        <strain evidence="5 6">Fur1</strain>
    </source>
</reference>
<name>A0A558C2R7_9BACT</name>
<feature type="coiled-coil region" evidence="1">
    <location>
        <begin position="583"/>
        <end position="650"/>
    </location>
</feature>
<keyword evidence="1" id="KW-0175">Coiled coil</keyword>
<evidence type="ECO:0000259" key="4">
    <source>
        <dbReference type="Pfam" id="PF20155"/>
    </source>
</evidence>
<feature type="compositionally biased region" description="Polar residues" evidence="2">
    <location>
        <begin position="981"/>
        <end position="993"/>
    </location>
</feature>
<feature type="transmembrane region" description="Helical" evidence="3">
    <location>
        <begin position="345"/>
        <end position="367"/>
    </location>
</feature>
<dbReference type="NCBIfam" id="TIGR02675">
    <property type="entry name" value="tape_meas_nterm"/>
    <property type="match status" value="1"/>
</dbReference>
<keyword evidence="6" id="KW-1185">Reference proteome</keyword>
<evidence type="ECO:0000256" key="2">
    <source>
        <dbReference type="SAM" id="MobiDB-lite"/>
    </source>
</evidence>
<organism evidence="5 6">
    <name type="scientific">Hymenobacter setariae</name>
    <dbReference type="NCBI Taxonomy" id="2594794"/>
    <lineage>
        <taxon>Bacteria</taxon>
        <taxon>Pseudomonadati</taxon>
        <taxon>Bacteroidota</taxon>
        <taxon>Cytophagia</taxon>
        <taxon>Cytophagales</taxon>
        <taxon>Hymenobacteraceae</taxon>
        <taxon>Hymenobacter</taxon>
    </lineage>
</organism>
<protein>
    <submittedName>
        <fullName evidence="5">Tape measure protein</fullName>
    </submittedName>
</protein>
<comment type="caution">
    <text evidence="5">The sequence shown here is derived from an EMBL/GenBank/DDBJ whole genome shotgun (WGS) entry which is preliminary data.</text>
</comment>
<gene>
    <name evidence="5" type="ORF">FNT36_03240</name>
</gene>
<evidence type="ECO:0000256" key="3">
    <source>
        <dbReference type="SAM" id="Phobius"/>
    </source>
</evidence>
<feature type="region of interest" description="Disordered" evidence="2">
    <location>
        <begin position="970"/>
        <end position="993"/>
    </location>
</feature>
<evidence type="ECO:0000313" key="5">
    <source>
        <dbReference type="EMBL" id="TVT43121.1"/>
    </source>
</evidence>
<dbReference type="Pfam" id="PF20155">
    <property type="entry name" value="TMP_3"/>
    <property type="match status" value="1"/>
</dbReference>
<dbReference type="AlphaFoldDB" id="A0A558C2R7"/>
<keyword evidence="3" id="KW-0472">Membrane</keyword>
<evidence type="ECO:0000256" key="1">
    <source>
        <dbReference type="SAM" id="Coils"/>
    </source>
</evidence>